<reference evidence="4" key="2">
    <citation type="submission" date="2015-01" db="EMBL/GenBank/DDBJ databases">
        <title>Evolutionary Origins and Diversification of the Mycorrhizal Mutualists.</title>
        <authorList>
            <consortium name="DOE Joint Genome Institute"/>
            <consortium name="Mycorrhizal Genomics Consortium"/>
            <person name="Kohler A."/>
            <person name="Kuo A."/>
            <person name="Nagy L.G."/>
            <person name="Floudas D."/>
            <person name="Copeland A."/>
            <person name="Barry K.W."/>
            <person name="Cichocki N."/>
            <person name="Veneault-Fourrey C."/>
            <person name="LaButti K."/>
            <person name="Lindquist E.A."/>
            <person name="Lipzen A."/>
            <person name="Lundell T."/>
            <person name="Morin E."/>
            <person name="Murat C."/>
            <person name="Riley R."/>
            <person name="Ohm R."/>
            <person name="Sun H."/>
            <person name="Tunlid A."/>
            <person name="Henrissat B."/>
            <person name="Grigoriev I.V."/>
            <person name="Hibbett D.S."/>
            <person name="Martin F."/>
        </authorList>
    </citation>
    <scope>NUCLEOTIDE SEQUENCE [LARGE SCALE GENOMIC DNA]</scope>
    <source>
        <strain evidence="4">Ve08.2h10</strain>
    </source>
</reference>
<evidence type="ECO:0000313" key="3">
    <source>
        <dbReference type="EMBL" id="KIK97174.1"/>
    </source>
</evidence>
<protein>
    <submittedName>
        <fullName evidence="3">Uncharacterized protein</fullName>
    </submittedName>
</protein>
<feature type="compositionally biased region" description="Polar residues" evidence="2">
    <location>
        <begin position="195"/>
        <end position="209"/>
    </location>
</feature>
<feature type="region of interest" description="Disordered" evidence="2">
    <location>
        <begin position="333"/>
        <end position="392"/>
    </location>
</feature>
<accession>A0A0D0E6M4</accession>
<evidence type="ECO:0000256" key="1">
    <source>
        <dbReference type="SAM" id="Coils"/>
    </source>
</evidence>
<dbReference type="HOGENOM" id="CLU_370921_0_0_1"/>
<feature type="compositionally biased region" description="Polar residues" evidence="2">
    <location>
        <begin position="72"/>
        <end position="81"/>
    </location>
</feature>
<dbReference type="EMBL" id="KN824949">
    <property type="protein sequence ID" value="KIK97174.1"/>
    <property type="molecule type" value="Genomic_DNA"/>
</dbReference>
<proteinExistence type="predicted"/>
<feature type="compositionally biased region" description="Polar residues" evidence="2">
    <location>
        <begin position="494"/>
        <end position="510"/>
    </location>
</feature>
<feature type="compositionally biased region" description="Basic and acidic residues" evidence="2">
    <location>
        <begin position="177"/>
        <end position="193"/>
    </location>
</feature>
<feature type="region of interest" description="Disordered" evidence="2">
    <location>
        <begin position="483"/>
        <end position="520"/>
    </location>
</feature>
<reference evidence="3 4" key="1">
    <citation type="submission" date="2014-04" db="EMBL/GenBank/DDBJ databases">
        <authorList>
            <consortium name="DOE Joint Genome Institute"/>
            <person name="Kuo A."/>
            <person name="Kohler A."/>
            <person name="Jargeat P."/>
            <person name="Nagy L.G."/>
            <person name="Floudas D."/>
            <person name="Copeland A."/>
            <person name="Barry K.W."/>
            <person name="Cichocki N."/>
            <person name="Veneault-Fourrey C."/>
            <person name="LaButti K."/>
            <person name="Lindquist E.A."/>
            <person name="Lipzen A."/>
            <person name="Lundell T."/>
            <person name="Morin E."/>
            <person name="Murat C."/>
            <person name="Sun H."/>
            <person name="Tunlid A."/>
            <person name="Henrissat B."/>
            <person name="Grigoriev I.V."/>
            <person name="Hibbett D.S."/>
            <person name="Martin F."/>
            <person name="Nordberg H.P."/>
            <person name="Cantor M.N."/>
            <person name="Hua S.X."/>
        </authorList>
    </citation>
    <scope>NUCLEOTIDE SEQUENCE [LARGE SCALE GENOMIC DNA]</scope>
    <source>
        <strain evidence="3 4">Ve08.2h10</strain>
    </source>
</reference>
<gene>
    <name evidence="3" type="ORF">PAXRUDRAFT_31948</name>
</gene>
<feature type="coiled-coil region" evidence="1">
    <location>
        <begin position="691"/>
        <end position="718"/>
    </location>
</feature>
<evidence type="ECO:0000313" key="4">
    <source>
        <dbReference type="Proteomes" id="UP000054538"/>
    </source>
</evidence>
<dbReference type="Proteomes" id="UP000054538">
    <property type="component" value="Unassembled WGS sequence"/>
</dbReference>
<keyword evidence="4" id="KW-1185">Reference proteome</keyword>
<feature type="compositionally biased region" description="Basic and acidic residues" evidence="2">
    <location>
        <begin position="337"/>
        <end position="360"/>
    </location>
</feature>
<dbReference type="OrthoDB" id="2685624at2759"/>
<dbReference type="AlphaFoldDB" id="A0A0D0E6M4"/>
<feature type="region of interest" description="Disordered" evidence="2">
    <location>
        <begin position="1"/>
        <end position="240"/>
    </location>
</feature>
<dbReference type="InParanoid" id="A0A0D0E6M4"/>
<feature type="compositionally biased region" description="Pro residues" evidence="2">
    <location>
        <begin position="231"/>
        <end position="240"/>
    </location>
</feature>
<feature type="compositionally biased region" description="Polar residues" evidence="2">
    <location>
        <begin position="375"/>
        <end position="390"/>
    </location>
</feature>
<organism evidence="3 4">
    <name type="scientific">Paxillus rubicundulus Ve08.2h10</name>
    <dbReference type="NCBI Taxonomy" id="930991"/>
    <lineage>
        <taxon>Eukaryota</taxon>
        <taxon>Fungi</taxon>
        <taxon>Dikarya</taxon>
        <taxon>Basidiomycota</taxon>
        <taxon>Agaricomycotina</taxon>
        <taxon>Agaricomycetes</taxon>
        <taxon>Agaricomycetidae</taxon>
        <taxon>Boletales</taxon>
        <taxon>Paxilineae</taxon>
        <taxon>Paxillaceae</taxon>
        <taxon>Paxillus</taxon>
    </lineage>
</organism>
<keyword evidence="1" id="KW-0175">Coiled coil</keyword>
<sequence>MAEPAPRQPMPSLRCANEPPALHQQSRQEYAQWPPRPTEHGTYDYVPRGSPVHGPRQPLPPLQAHDQRDTHYQSPQGTTHFISPDEQYPVPIHNNRTIHPAPYENLYNPEYPLPDTATPPQHDPAQPFIPASPRPTTQDPRHHPSFVEQYQPASPPHPVPMHSVIPPHHMTNQHSYQRPDHRPAEAESTEPARSDTASRSTINRLSPSTVEEIFTRGTAPVLAGEEFPRDQSPPPRPTMPPWQLVGEKNALGLHDGDTVETVVINGVPVTAFRRSPKHAGTMDNPPSKSSPLSDIVLLELPEVDPWDSPEQRKARKAMWEYWRAANRPPHVVWLTGHEADGVGKPERKEPKGKERARDEPIAEQSPPSPSAAEFQRQNDTEYTAHSSSALRSYVRKTEPTTRGIIVNVPPVASSANPLHPLFPKQSQIPPQLATPSLAPRACTPKETQNESSVHYCPQAPNLMPRSPLPIQAEALTLQQTQTQSTRYLTPPETPNHSTSEVHVQTATQDTNESRESVESGEFETNLHFNLGVLARQCLRDVGTMAMAFARCNMLSSEAFDSARSAYTSLSLALTATLGPMDRQVDMNIDLTDGCQLSWRDRYEGTVASMHRTMNRVSSLLNEFPRGDRIRRHLASVSTVTERLNYLTRKLEDSMDRIIYLRLASQLKASITAIRKAKITEEARRKTFKSFSERKKLEMEDIRQRMDLLEAQNRALRSDSNFGESGLESAED</sequence>
<evidence type="ECO:0000256" key="2">
    <source>
        <dbReference type="SAM" id="MobiDB-lite"/>
    </source>
</evidence>
<name>A0A0D0E6M4_9AGAM</name>